<proteinExistence type="predicted"/>
<evidence type="ECO:0000313" key="1">
    <source>
        <dbReference type="EMBL" id="CAB0039954.1"/>
    </source>
</evidence>
<accession>A0A6H5IRK7</accession>
<organism evidence="1 2">
    <name type="scientific">Trichogramma brassicae</name>
    <dbReference type="NCBI Taxonomy" id="86971"/>
    <lineage>
        <taxon>Eukaryota</taxon>
        <taxon>Metazoa</taxon>
        <taxon>Ecdysozoa</taxon>
        <taxon>Arthropoda</taxon>
        <taxon>Hexapoda</taxon>
        <taxon>Insecta</taxon>
        <taxon>Pterygota</taxon>
        <taxon>Neoptera</taxon>
        <taxon>Endopterygota</taxon>
        <taxon>Hymenoptera</taxon>
        <taxon>Apocrita</taxon>
        <taxon>Proctotrupomorpha</taxon>
        <taxon>Chalcidoidea</taxon>
        <taxon>Trichogrammatidae</taxon>
        <taxon>Trichogramma</taxon>
    </lineage>
</organism>
<name>A0A6H5IRK7_9HYME</name>
<dbReference type="Proteomes" id="UP000479190">
    <property type="component" value="Unassembled WGS sequence"/>
</dbReference>
<dbReference type="EMBL" id="CADCXV010000986">
    <property type="protein sequence ID" value="CAB0039954.1"/>
    <property type="molecule type" value="Genomic_DNA"/>
</dbReference>
<evidence type="ECO:0000313" key="2">
    <source>
        <dbReference type="Proteomes" id="UP000479190"/>
    </source>
</evidence>
<keyword evidence="2" id="KW-1185">Reference proteome</keyword>
<reference evidence="1 2" key="1">
    <citation type="submission" date="2020-02" db="EMBL/GenBank/DDBJ databases">
        <authorList>
            <person name="Ferguson B K."/>
        </authorList>
    </citation>
    <scope>NUCLEOTIDE SEQUENCE [LARGE SCALE GENOMIC DNA]</scope>
</reference>
<protein>
    <submittedName>
        <fullName evidence="1">Uncharacterized protein</fullName>
    </submittedName>
</protein>
<gene>
    <name evidence="1" type="ORF">TBRA_LOCUS11692</name>
</gene>
<sequence>MKVQPKKRTLKFHFFGENNEGKAHQWKINRGAFRTSFCHTLHACAHEGEDYTHREHAEPVTKHSNASCFLFFHIRARCALYTRGNYPLTVCSRGQKKISPRKRAIRTLVMRVRYISRQSEHVLNPELWCIGRVYREPSSIYRQKSCSICSLWSKEIYKRGNRDQNLN</sequence>
<dbReference type="AlphaFoldDB" id="A0A6H5IRK7"/>